<feature type="domain" description="Reverse transcriptase" evidence="1">
    <location>
        <begin position="281"/>
        <end position="417"/>
    </location>
</feature>
<reference evidence="2" key="1">
    <citation type="submission" date="2023-07" db="EMBL/GenBank/DDBJ databases">
        <title>A chromosome-level genome assembly of Lolium multiflorum.</title>
        <authorList>
            <person name="Chen Y."/>
            <person name="Copetti D."/>
            <person name="Kolliker R."/>
            <person name="Studer B."/>
        </authorList>
    </citation>
    <scope>NUCLEOTIDE SEQUENCE</scope>
    <source>
        <strain evidence="2">02402/16</strain>
        <tissue evidence="2">Leaf</tissue>
    </source>
</reference>
<accession>A0AAD8SF45</accession>
<dbReference type="InterPro" id="IPR043502">
    <property type="entry name" value="DNA/RNA_pol_sf"/>
</dbReference>
<dbReference type="EMBL" id="JAUUTY010000004">
    <property type="protein sequence ID" value="KAK1649992.1"/>
    <property type="molecule type" value="Genomic_DNA"/>
</dbReference>
<protein>
    <recommendedName>
        <fullName evidence="1">Reverse transcriptase domain-containing protein</fullName>
    </recommendedName>
</protein>
<dbReference type="Pfam" id="PF00078">
    <property type="entry name" value="RVT_1"/>
    <property type="match status" value="1"/>
</dbReference>
<gene>
    <name evidence="2" type="ORF">QYE76_067797</name>
</gene>
<dbReference type="InterPro" id="IPR000477">
    <property type="entry name" value="RT_dom"/>
</dbReference>
<evidence type="ECO:0000259" key="1">
    <source>
        <dbReference type="Pfam" id="PF00078"/>
    </source>
</evidence>
<dbReference type="SUPFAM" id="SSF56672">
    <property type="entry name" value="DNA/RNA polymerases"/>
    <property type="match status" value="1"/>
</dbReference>
<proteinExistence type="predicted"/>
<name>A0AAD8SF45_LOLMU</name>
<dbReference type="AlphaFoldDB" id="A0AAD8SF45"/>
<dbReference type="PANTHER" id="PTHR33116">
    <property type="entry name" value="REVERSE TRANSCRIPTASE ZINC-BINDING DOMAIN-CONTAINING PROTEIN-RELATED-RELATED"/>
    <property type="match status" value="1"/>
</dbReference>
<dbReference type="Proteomes" id="UP001231189">
    <property type="component" value="Unassembled WGS sequence"/>
</dbReference>
<organism evidence="2 3">
    <name type="scientific">Lolium multiflorum</name>
    <name type="common">Italian ryegrass</name>
    <name type="synonym">Lolium perenne subsp. multiflorum</name>
    <dbReference type="NCBI Taxonomy" id="4521"/>
    <lineage>
        <taxon>Eukaryota</taxon>
        <taxon>Viridiplantae</taxon>
        <taxon>Streptophyta</taxon>
        <taxon>Embryophyta</taxon>
        <taxon>Tracheophyta</taxon>
        <taxon>Spermatophyta</taxon>
        <taxon>Magnoliopsida</taxon>
        <taxon>Liliopsida</taxon>
        <taxon>Poales</taxon>
        <taxon>Poaceae</taxon>
        <taxon>BOP clade</taxon>
        <taxon>Pooideae</taxon>
        <taxon>Poodae</taxon>
        <taxon>Poeae</taxon>
        <taxon>Poeae Chloroplast Group 2 (Poeae type)</taxon>
        <taxon>Loliodinae</taxon>
        <taxon>Loliinae</taxon>
        <taxon>Lolium</taxon>
    </lineage>
</organism>
<keyword evidence="3" id="KW-1185">Reference proteome</keyword>
<dbReference type="PANTHER" id="PTHR33116:SF87">
    <property type="entry name" value="OS01G0158850 PROTEIN"/>
    <property type="match status" value="1"/>
</dbReference>
<sequence length="531" mass="59556">MENYSLFMGAAAVMKMAEMAAVSMEKPSGALPRINVGKEFIVSSNPEPPVPPIAWKEKKHWGPVQATRMSSRIPRDGKSVIEKAQDLKKEKNLEIPRGNKIFGFSNSFAALDNQLLLGRAKNAGISLGVKTKNADSVIDKIKEGEIKRLEDFHLSNPAAFLPKDISLSMEELRVGLEDENVMVDEQDDHLSDVPDENEPWTLVHSRKRDGFWDPEDMVSQEHNDMLNADFSEKEVKDAIFGSYAEGAPGPDGFSFLFYQHFWELIRADFMAMVKDWNEGNLDLINYCNSQFFLTSRGVRQGDPISPILFNFMADVFTKVLCKAAGDSQIAGLMQNLGGGIISMQYADDTLLFLENKLQTAINLKWILACFEHMSGMRINFHKCDLVPMNVDDDDAQLIAQSLSCKLGNFPMNYLGVPLHHSKLRKEDIQPVVDKILNRAGGWRGKLLSHAAKLELVKSVLASIPLYLLSVIKFPKWAITLINSQMAHCLWDNYEGHHKYHLANWGLVTRKKEFGGLGIPDLAEMNLCLLAS</sequence>
<evidence type="ECO:0000313" key="3">
    <source>
        <dbReference type="Proteomes" id="UP001231189"/>
    </source>
</evidence>
<comment type="caution">
    <text evidence="2">The sequence shown here is derived from an EMBL/GenBank/DDBJ whole genome shotgun (WGS) entry which is preliminary data.</text>
</comment>
<evidence type="ECO:0000313" key="2">
    <source>
        <dbReference type="EMBL" id="KAK1649992.1"/>
    </source>
</evidence>